<dbReference type="NCBIfam" id="NF003763">
    <property type="entry name" value="PRK05354.1"/>
    <property type="match status" value="1"/>
</dbReference>
<comment type="function">
    <text evidence="3 12">Catalyzes the biosynthesis of agmatine from arginine.</text>
</comment>
<keyword evidence="6 12" id="KW-0210">Decarboxylase</keyword>
<dbReference type="PRINTS" id="PR01180">
    <property type="entry name" value="ARGDCRBXLASE"/>
</dbReference>
<evidence type="ECO:0000259" key="17">
    <source>
        <dbReference type="Pfam" id="PF17944"/>
    </source>
</evidence>
<keyword evidence="8 12" id="KW-0663">Pyridoxal phosphate</keyword>
<evidence type="ECO:0000256" key="3">
    <source>
        <dbReference type="ARBA" id="ARBA00002257"/>
    </source>
</evidence>
<dbReference type="PIRSF" id="PIRSF001336">
    <property type="entry name" value="Arg_decrbxlase"/>
    <property type="match status" value="1"/>
</dbReference>
<dbReference type="PRINTS" id="PR01179">
    <property type="entry name" value="ODADCRBXLASE"/>
</dbReference>
<dbReference type="AlphaFoldDB" id="Q2S8H3"/>
<evidence type="ECO:0000259" key="16">
    <source>
        <dbReference type="Pfam" id="PF17810"/>
    </source>
</evidence>
<dbReference type="CDD" id="cd06830">
    <property type="entry name" value="PLPDE_III_ADC"/>
    <property type="match status" value="1"/>
</dbReference>
<dbReference type="RefSeq" id="WP_011400103.1">
    <property type="nucleotide sequence ID" value="NC_007645.1"/>
</dbReference>
<comment type="catalytic activity">
    <reaction evidence="12">
        <text>L-arginine + H(+) = agmatine + CO2</text>
        <dbReference type="Rhea" id="RHEA:17641"/>
        <dbReference type="ChEBI" id="CHEBI:15378"/>
        <dbReference type="ChEBI" id="CHEBI:16526"/>
        <dbReference type="ChEBI" id="CHEBI:32682"/>
        <dbReference type="ChEBI" id="CHEBI:58145"/>
        <dbReference type="EC" id="4.1.1.19"/>
    </reaction>
</comment>
<evidence type="ECO:0000256" key="12">
    <source>
        <dbReference type="HAMAP-Rule" id="MF_01417"/>
    </source>
</evidence>
<gene>
    <name evidence="12 18" type="primary">speA</name>
    <name evidence="18" type="ordered locus">HCH_06406</name>
</gene>
<evidence type="ECO:0000256" key="9">
    <source>
        <dbReference type="ARBA" id="ARBA00023066"/>
    </source>
</evidence>
<keyword evidence="5 12" id="KW-0479">Metal-binding</keyword>
<dbReference type="InterPro" id="IPR040634">
    <property type="entry name" value="Arg_decarb_HB"/>
</dbReference>
<keyword evidence="19" id="KW-1185">Reference proteome</keyword>
<name>Q2S8H3_HAHCH</name>
<evidence type="ECO:0000256" key="11">
    <source>
        <dbReference type="ARBA" id="ARBA00023239"/>
    </source>
</evidence>
<dbReference type="InterPro" id="IPR022644">
    <property type="entry name" value="De-COase2_N"/>
</dbReference>
<evidence type="ECO:0000313" key="18">
    <source>
        <dbReference type="EMBL" id="ABC33051.1"/>
    </source>
</evidence>
<evidence type="ECO:0000256" key="7">
    <source>
        <dbReference type="ARBA" id="ARBA00022842"/>
    </source>
</evidence>
<feature type="modified residue" description="N6-(pyridoxal phosphate)lysine" evidence="12 13">
    <location>
        <position position="101"/>
    </location>
</feature>
<dbReference type="InterPro" id="IPR029066">
    <property type="entry name" value="PLP-binding_barrel"/>
</dbReference>
<dbReference type="Pfam" id="PF17944">
    <property type="entry name" value="Arg_decarbox_C"/>
    <property type="match status" value="1"/>
</dbReference>
<evidence type="ECO:0000256" key="6">
    <source>
        <dbReference type="ARBA" id="ARBA00022793"/>
    </source>
</evidence>
<comment type="cofactor">
    <cofactor evidence="2 12">
        <name>Mg(2+)</name>
        <dbReference type="ChEBI" id="CHEBI:18420"/>
    </cofactor>
</comment>
<keyword evidence="7 12" id="KW-0460">Magnesium</keyword>
<dbReference type="GO" id="GO:0008295">
    <property type="term" value="P:spermidine biosynthetic process"/>
    <property type="evidence" value="ECO:0007669"/>
    <property type="project" value="UniProtKB-UniRule"/>
</dbReference>
<feature type="domain" description="Arginine decarboxylase C-terminal helical" evidence="17">
    <location>
        <begin position="585"/>
        <end position="634"/>
    </location>
</feature>
<comment type="similarity">
    <text evidence="4 12">Belongs to the Orn/Lys/Arg decarboxylase class-II family. SpeA subfamily.</text>
</comment>
<dbReference type="Gene3D" id="1.10.287.3440">
    <property type="match status" value="1"/>
</dbReference>
<evidence type="ECO:0000256" key="4">
    <source>
        <dbReference type="ARBA" id="ARBA00008357"/>
    </source>
</evidence>
<comment type="pathway">
    <text evidence="12">Amine and polyamine biosynthesis; agmatine biosynthesis; agmatine from L-arginine: step 1/1.</text>
</comment>
<evidence type="ECO:0000256" key="2">
    <source>
        <dbReference type="ARBA" id="ARBA00001946"/>
    </source>
</evidence>
<keyword evidence="10 12" id="KW-0620">Polyamine biosynthesis</keyword>
<dbReference type="PANTHER" id="PTHR43295">
    <property type="entry name" value="ARGININE DECARBOXYLASE"/>
    <property type="match status" value="1"/>
</dbReference>
<dbReference type="HAMAP" id="MF_01417">
    <property type="entry name" value="SpeA"/>
    <property type="match status" value="1"/>
</dbReference>
<accession>Q2S8H3</accession>
<dbReference type="InterPro" id="IPR022657">
    <property type="entry name" value="De-COase2_CS"/>
</dbReference>
<organism evidence="18 19">
    <name type="scientific">Hahella chejuensis (strain KCTC 2396)</name>
    <dbReference type="NCBI Taxonomy" id="349521"/>
    <lineage>
        <taxon>Bacteria</taxon>
        <taxon>Pseudomonadati</taxon>
        <taxon>Pseudomonadota</taxon>
        <taxon>Gammaproteobacteria</taxon>
        <taxon>Oceanospirillales</taxon>
        <taxon>Hahellaceae</taxon>
        <taxon>Hahella</taxon>
    </lineage>
</organism>
<evidence type="ECO:0000256" key="14">
    <source>
        <dbReference type="PIRSR" id="PIRSR600183-50"/>
    </source>
</evidence>
<dbReference type="GO" id="GO:0046872">
    <property type="term" value="F:metal ion binding"/>
    <property type="evidence" value="ECO:0007669"/>
    <property type="project" value="UniProtKB-KW"/>
</dbReference>
<dbReference type="UniPathway" id="UPA00186">
    <property type="reaction ID" value="UER00284"/>
</dbReference>
<dbReference type="GO" id="GO:0033388">
    <property type="term" value="P:putrescine biosynthetic process from arginine"/>
    <property type="evidence" value="ECO:0007669"/>
    <property type="project" value="TreeGrafter"/>
</dbReference>
<evidence type="ECO:0000313" key="19">
    <source>
        <dbReference type="Proteomes" id="UP000000238"/>
    </source>
</evidence>
<dbReference type="OrthoDB" id="9802658at2"/>
<dbReference type="HOGENOM" id="CLU_027243_1_0_6"/>
<dbReference type="EMBL" id="CP000155">
    <property type="protein sequence ID" value="ABC33051.1"/>
    <property type="molecule type" value="Genomic_DNA"/>
</dbReference>
<dbReference type="Pfam" id="PF02784">
    <property type="entry name" value="Orn_Arg_deC_N"/>
    <property type="match status" value="1"/>
</dbReference>
<evidence type="ECO:0000256" key="5">
    <source>
        <dbReference type="ARBA" id="ARBA00022723"/>
    </source>
</evidence>
<evidence type="ECO:0000256" key="8">
    <source>
        <dbReference type="ARBA" id="ARBA00022898"/>
    </source>
</evidence>
<keyword evidence="9 12" id="KW-0745">Spermidine biosynthesis</keyword>
<evidence type="ECO:0000256" key="10">
    <source>
        <dbReference type="ARBA" id="ARBA00023115"/>
    </source>
</evidence>
<dbReference type="Gene3D" id="1.20.58.930">
    <property type="match status" value="1"/>
</dbReference>
<feature type="active site" description="Proton donor" evidence="14">
    <location>
        <position position="507"/>
    </location>
</feature>
<dbReference type="SUPFAM" id="SSF51419">
    <property type="entry name" value="PLP-binding barrel"/>
    <property type="match status" value="1"/>
</dbReference>
<sequence>MEDWTRDHALSTYNIPFWGDGYIDVDANGDVIIRPKGSEHNASVSLKGLAQQVRDANLGLPVLVRFADILHHRVNHLCEAFNRAAEQLAYSGRYTAVYPVKVNQQRRVIEEIVAAQPAAANGQIGLEAGSKPELIAVLAMSNPGATIVCNGYKDREFIRLALLGQQMGYKVYIVVEKLNELTYVLEESRSMGVTPRIGVRARLASIGKGNWQNTGGEKSKFGLSSVQILQVLDTLKQANALESLQLLHFHLGSQIANIRDIQTGLRECARFYGELRRQGADVKIVDVGGGLGIDYEGTRSRSACSVNYSVHEYAFHVLRTIKEECDREGIPHPNVITESGRAITAHHAVLITDVIDRESVAQPDAVRQPDAEAPSVVRDLWQDLEALKDRNNRRSVIEIYHDAAHALQEAQTLFIHGVLSLSDRAQAETIYQALCLYIREHLQPEIRAHREIYDELNEKLADKLFVNFSLFQSLPDIWGIDQIFPILPLAGLNKRPTRRGVIQDITCDSDGRIDQYVDSHGIETTLPIPEPEKDQPFLLGFFLVGAYQEILGDMHNLFGDTDSVDVCLNEKGEVSLQHPISGDTVDKVLRYVNFEPEQLLRAFEGKMAAADLKEQQKQDYLQELKAGLTGYTYLEE</sequence>
<dbReference type="InterPro" id="IPR041128">
    <property type="entry name" value="Arg_decarbox_C"/>
</dbReference>
<dbReference type="GO" id="GO:0008792">
    <property type="term" value="F:arginine decarboxylase activity"/>
    <property type="evidence" value="ECO:0007669"/>
    <property type="project" value="UniProtKB-UniRule"/>
</dbReference>
<feature type="domain" description="Arginine decarboxylase helical bundle" evidence="16">
    <location>
        <begin position="370"/>
        <end position="457"/>
    </location>
</feature>
<dbReference type="InterPro" id="IPR000183">
    <property type="entry name" value="Orn/DAP/Arg_de-COase"/>
</dbReference>
<dbReference type="FunFam" id="3.20.20.10:FF:000001">
    <property type="entry name" value="Biosynthetic arginine decarboxylase"/>
    <property type="match status" value="1"/>
</dbReference>
<comment type="cofactor">
    <cofactor evidence="1 12 13">
        <name>pyridoxal 5'-phosphate</name>
        <dbReference type="ChEBI" id="CHEBI:597326"/>
    </cofactor>
</comment>
<dbReference type="EC" id="4.1.1.19" evidence="12"/>
<dbReference type="PROSITE" id="PS00879">
    <property type="entry name" value="ODR_DC_2_2"/>
    <property type="match status" value="1"/>
</dbReference>
<evidence type="ECO:0000259" key="15">
    <source>
        <dbReference type="Pfam" id="PF02784"/>
    </source>
</evidence>
<dbReference type="Gene3D" id="2.40.37.10">
    <property type="entry name" value="Lyase, Ornithine Decarboxylase, Chain A, domain 1"/>
    <property type="match status" value="1"/>
</dbReference>
<dbReference type="eggNOG" id="COG1166">
    <property type="taxonomic scope" value="Bacteria"/>
</dbReference>
<protein>
    <recommendedName>
        <fullName evidence="12">Biosynthetic arginine decarboxylase</fullName>
        <shortName evidence="12">ADC</shortName>
        <ecNumber evidence="12">4.1.1.19</ecNumber>
    </recommendedName>
</protein>
<dbReference type="GO" id="GO:0006527">
    <property type="term" value="P:L-arginine catabolic process"/>
    <property type="evidence" value="ECO:0007669"/>
    <property type="project" value="InterPro"/>
</dbReference>
<dbReference type="Pfam" id="PF17810">
    <property type="entry name" value="Arg_decarb_HB"/>
    <property type="match status" value="1"/>
</dbReference>
<reference evidence="18 19" key="1">
    <citation type="journal article" date="2005" name="Nucleic Acids Res.">
        <title>Genomic blueprint of Hahella chejuensis, a marine microbe producing an algicidal agent.</title>
        <authorList>
            <person name="Jeong H."/>
            <person name="Yim J.H."/>
            <person name="Lee C."/>
            <person name="Choi S.-H."/>
            <person name="Park Y.K."/>
            <person name="Yoon S.H."/>
            <person name="Hur C.-G."/>
            <person name="Kang H.-Y."/>
            <person name="Kim D."/>
            <person name="Lee H.H."/>
            <person name="Park K.H."/>
            <person name="Park S.-H."/>
            <person name="Park H.-S."/>
            <person name="Lee H.K."/>
            <person name="Oh T.K."/>
            <person name="Kim J.F."/>
        </authorList>
    </citation>
    <scope>NUCLEOTIDE SEQUENCE [LARGE SCALE GENOMIC DNA]</scope>
    <source>
        <strain evidence="18 19">KCTC 2396</strain>
    </source>
</reference>
<dbReference type="NCBIfam" id="TIGR01273">
    <property type="entry name" value="speA"/>
    <property type="match status" value="1"/>
</dbReference>
<dbReference type="STRING" id="349521.HCH_06406"/>
<proteinExistence type="inferred from homology"/>
<dbReference type="KEGG" id="hch:HCH_06406"/>
<evidence type="ECO:0000256" key="1">
    <source>
        <dbReference type="ARBA" id="ARBA00001933"/>
    </source>
</evidence>
<evidence type="ECO:0000256" key="13">
    <source>
        <dbReference type="PIRSR" id="PIRSR001336-50"/>
    </source>
</evidence>
<feature type="domain" description="Orn/DAP/Arg decarboxylase 2 N-terminal" evidence="15">
    <location>
        <begin position="76"/>
        <end position="345"/>
    </location>
</feature>
<dbReference type="Proteomes" id="UP000000238">
    <property type="component" value="Chromosome"/>
</dbReference>
<dbReference type="InterPro" id="IPR009006">
    <property type="entry name" value="Ala_racemase/Decarboxylase_C"/>
</dbReference>
<dbReference type="InterPro" id="IPR002985">
    <property type="entry name" value="Arg_decrbxlase"/>
</dbReference>
<dbReference type="Gene3D" id="3.20.20.10">
    <property type="entry name" value="Alanine racemase"/>
    <property type="match status" value="1"/>
</dbReference>
<dbReference type="PANTHER" id="PTHR43295:SF9">
    <property type="entry name" value="BIOSYNTHETIC ARGININE DECARBOXYLASE"/>
    <property type="match status" value="1"/>
</dbReference>
<feature type="binding site" evidence="12">
    <location>
        <begin position="285"/>
        <end position="295"/>
    </location>
    <ligand>
        <name>substrate</name>
    </ligand>
</feature>
<dbReference type="SUPFAM" id="SSF50621">
    <property type="entry name" value="Alanine racemase C-terminal domain-like"/>
    <property type="match status" value="1"/>
</dbReference>
<keyword evidence="11 12" id="KW-0456">Lyase</keyword>